<feature type="compositionally biased region" description="Low complexity" evidence="1">
    <location>
        <begin position="33"/>
        <end position="43"/>
    </location>
</feature>
<dbReference type="EMBL" id="JH159154">
    <property type="protein sequence ID" value="EGZ17613.1"/>
    <property type="molecule type" value="Genomic_DNA"/>
</dbReference>
<evidence type="ECO:0000313" key="4">
    <source>
        <dbReference type="Proteomes" id="UP000002640"/>
    </source>
</evidence>
<reference evidence="3 4" key="1">
    <citation type="journal article" date="2006" name="Science">
        <title>Phytophthora genome sequences uncover evolutionary origins and mechanisms of pathogenesis.</title>
        <authorList>
            <person name="Tyler B.M."/>
            <person name="Tripathy S."/>
            <person name="Zhang X."/>
            <person name="Dehal P."/>
            <person name="Jiang R.H."/>
            <person name="Aerts A."/>
            <person name="Arredondo F.D."/>
            <person name="Baxter L."/>
            <person name="Bensasson D."/>
            <person name="Beynon J.L."/>
            <person name="Chapman J."/>
            <person name="Damasceno C.M."/>
            <person name="Dorrance A.E."/>
            <person name="Dou D."/>
            <person name="Dickerman A.W."/>
            <person name="Dubchak I.L."/>
            <person name="Garbelotto M."/>
            <person name="Gijzen M."/>
            <person name="Gordon S.G."/>
            <person name="Govers F."/>
            <person name="Grunwald N.J."/>
            <person name="Huang W."/>
            <person name="Ivors K.L."/>
            <person name="Jones R.W."/>
            <person name="Kamoun S."/>
            <person name="Krampis K."/>
            <person name="Lamour K.H."/>
            <person name="Lee M.K."/>
            <person name="McDonald W.H."/>
            <person name="Medina M."/>
            <person name="Meijer H.J."/>
            <person name="Nordberg E.K."/>
            <person name="Maclean D.J."/>
            <person name="Ospina-Giraldo M.D."/>
            <person name="Morris P.F."/>
            <person name="Phuntumart V."/>
            <person name="Putnam N.H."/>
            <person name="Rash S."/>
            <person name="Rose J.K."/>
            <person name="Sakihama Y."/>
            <person name="Salamov A.A."/>
            <person name="Savidor A."/>
            <person name="Scheuring C.F."/>
            <person name="Smith B.M."/>
            <person name="Sobral B.W."/>
            <person name="Terry A."/>
            <person name="Torto-Alalibo T.A."/>
            <person name="Win J."/>
            <person name="Xu Z."/>
            <person name="Zhang H."/>
            <person name="Grigoriev I.V."/>
            <person name="Rokhsar D.S."/>
            <person name="Boore J.L."/>
        </authorList>
    </citation>
    <scope>NUCLEOTIDE SEQUENCE [LARGE SCALE GENOMIC DNA]</scope>
    <source>
        <strain evidence="3 4">P6497</strain>
    </source>
</reference>
<feature type="signal peptide" evidence="2">
    <location>
        <begin position="1"/>
        <end position="19"/>
    </location>
</feature>
<organism evidence="3 4">
    <name type="scientific">Phytophthora sojae (strain P6497)</name>
    <name type="common">Soybean stem and root rot agent</name>
    <name type="synonym">Phytophthora megasperma f. sp. glycines</name>
    <dbReference type="NCBI Taxonomy" id="1094619"/>
    <lineage>
        <taxon>Eukaryota</taxon>
        <taxon>Sar</taxon>
        <taxon>Stramenopiles</taxon>
        <taxon>Oomycota</taxon>
        <taxon>Peronosporomycetes</taxon>
        <taxon>Peronosporales</taxon>
        <taxon>Peronosporaceae</taxon>
        <taxon>Phytophthora</taxon>
    </lineage>
</organism>
<protein>
    <submittedName>
        <fullName evidence="3">Uncharacterized protein</fullName>
    </submittedName>
</protein>
<dbReference type="GeneID" id="20646306"/>
<feature type="region of interest" description="Disordered" evidence="1">
    <location>
        <begin position="27"/>
        <end position="47"/>
    </location>
</feature>
<sequence>MKTFAILAALASVVALATAAEPLENDPAAHLEAAPAPGDAGAGPDDKEDFYGGGYRYGYGGYPRYGYGGYPRYGYGGYPRYGYGGYRYHYGQKTPRSIVT</sequence>
<dbReference type="RefSeq" id="XP_009526671.1">
    <property type="nucleotide sequence ID" value="XM_009528376.1"/>
</dbReference>
<proteinExistence type="predicted"/>
<dbReference type="AlphaFoldDB" id="G4ZHE3"/>
<feature type="chain" id="PRO_5003472083" evidence="2">
    <location>
        <begin position="20"/>
        <end position="100"/>
    </location>
</feature>
<name>G4ZHE3_PHYSP</name>
<accession>G4ZHE3</accession>
<dbReference type="Proteomes" id="UP000002640">
    <property type="component" value="Unassembled WGS sequence"/>
</dbReference>
<dbReference type="OMA" id="GGYRYHY"/>
<keyword evidence="4" id="KW-1185">Reference proteome</keyword>
<evidence type="ECO:0000256" key="1">
    <source>
        <dbReference type="SAM" id="MobiDB-lite"/>
    </source>
</evidence>
<gene>
    <name evidence="3" type="ORF">PHYSODRAFT_331553</name>
</gene>
<keyword evidence="2" id="KW-0732">Signal</keyword>
<dbReference type="KEGG" id="psoj:PHYSODRAFT_331553"/>
<evidence type="ECO:0000256" key="2">
    <source>
        <dbReference type="SAM" id="SignalP"/>
    </source>
</evidence>
<evidence type="ECO:0000313" key="3">
    <source>
        <dbReference type="EMBL" id="EGZ17613.1"/>
    </source>
</evidence>
<dbReference type="InParanoid" id="G4ZHE3"/>